<evidence type="ECO:0000313" key="1">
    <source>
        <dbReference type="EMBL" id="KAJ8686108.1"/>
    </source>
</evidence>
<protein>
    <submittedName>
        <fullName evidence="1">Uncharacterized protein</fullName>
    </submittedName>
</protein>
<comment type="caution">
    <text evidence="1">The sequence shown here is derived from an EMBL/GenBank/DDBJ whole genome shotgun (WGS) entry which is preliminary data.</text>
</comment>
<keyword evidence="2" id="KW-1185">Reference proteome</keyword>
<accession>A0ACC2PRJ3</accession>
<gene>
    <name evidence="1" type="ORF">QAD02_021902</name>
</gene>
<dbReference type="Proteomes" id="UP001239111">
    <property type="component" value="Chromosome 1"/>
</dbReference>
<evidence type="ECO:0000313" key="2">
    <source>
        <dbReference type="Proteomes" id="UP001239111"/>
    </source>
</evidence>
<sequence>MEGPEDGKPSVGDVITSMQQFSLADYGVFVAKLTACGCIGVYFGFVRKSTGSDEYLVGGRNMNTFPVAMSLIASFISGISLLGTPTEIYVHGTSYLFIGLGILAVVGIMSRVYLPVFHRLRLTSAYEYLGRRFDSRTRILGSILYAIGIVRFFS</sequence>
<organism evidence="1 2">
    <name type="scientific">Eretmocerus hayati</name>
    <dbReference type="NCBI Taxonomy" id="131215"/>
    <lineage>
        <taxon>Eukaryota</taxon>
        <taxon>Metazoa</taxon>
        <taxon>Ecdysozoa</taxon>
        <taxon>Arthropoda</taxon>
        <taxon>Hexapoda</taxon>
        <taxon>Insecta</taxon>
        <taxon>Pterygota</taxon>
        <taxon>Neoptera</taxon>
        <taxon>Endopterygota</taxon>
        <taxon>Hymenoptera</taxon>
        <taxon>Apocrita</taxon>
        <taxon>Proctotrupomorpha</taxon>
        <taxon>Chalcidoidea</taxon>
        <taxon>Aphelinidae</taxon>
        <taxon>Aphelininae</taxon>
        <taxon>Eretmocerus</taxon>
    </lineage>
</organism>
<name>A0ACC2PRJ3_9HYME</name>
<reference evidence="1" key="1">
    <citation type="submission" date="2023-04" db="EMBL/GenBank/DDBJ databases">
        <title>A chromosome-level genome assembly of the parasitoid wasp Eretmocerus hayati.</title>
        <authorList>
            <person name="Zhong Y."/>
            <person name="Liu S."/>
            <person name="Liu Y."/>
        </authorList>
    </citation>
    <scope>NUCLEOTIDE SEQUENCE</scope>
    <source>
        <strain evidence="1">ZJU_SS_LIU_2023</strain>
    </source>
</reference>
<dbReference type="EMBL" id="CM056741">
    <property type="protein sequence ID" value="KAJ8686108.1"/>
    <property type="molecule type" value="Genomic_DNA"/>
</dbReference>
<proteinExistence type="predicted"/>